<dbReference type="Proteomes" id="UP001164743">
    <property type="component" value="Chromosome 8A"/>
</dbReference>
<accession>A0ABY7CPT2</accession>
<evidence type="ECO:0000313" key="1">
    <source>
        <dbReference type="EMBL" id="WAQ87199.1"/>
    </source>
</evidence>
<dbReference type="RefSeq" id="XP_053022754.1">
    <property type="nucleotide sequence ID" value="XM_053171497.1"/>
</dbReference>
<gene>
    <name evidence="1" type="ORF">PtA15_8A100</name>
</gene>
<evidence type="ECO:0000313" key="2">
    <source>
        <dbReference type="Proteomes" id="UP001164743"/>
    </source>
</evidence>
<organism evidence="1 2">
    <name type="scientific">Puccinia triticina</name>
    <dbReference type="NCBI Taxonomy" id="208348"/>
    <lineage>
        <taxon>Eukaryota</taxon>
        <taxon>Fungi</taxon>
        <taxon>Dikarya</taxon>
        <taxon>Basidiomycota</taxon>
        <taxon>Pucciniomycotina</taxon>
        <taxon>Pucciniomycetes</taxon>
        <taxon>Pucciniales</taxon>
        <taxon>Pucciniaceae</taxon>
        <taxon>Puccinia</taxon>
    </lineage>
</organism>
<dbReference type="GeneID" id="77812392"/>
<proteinExistence type="predicted"/>
<name>A0ABY7CPT2_9BASI</name>
<protein>
    <submittedName>
        <fullName evidence="1">Uncharacterized protein</fullName>
    </submittedName>
</protein>
<keyword evidence="2" id="KW-1185">Reference proteome</keyword>
<reference evidence="1" key="1">
    <citation type="submission" date="2022-10" db="EMBL/GenBank/DDBJ databases">
        <title>Puccinia triticina Genome sequencing and assembly.</title>
        <authorList>
            <person name="Li C."/>
        </authorList>
    </citation>
    <scope>NUCLEOTIDE SEQUENCE</scope>
    <source>
        <strain evidence="1">Pt15</strain>
    </source>
</reference>
<dbReference type="EMBL" id="CP110428">
    <property type="protein sequence ID" value="WAQ87199.1"/>
    <property type="molecule type" value="Genomic_DNA"/>
</dbReference>
<sequence length="74" mass="7902">MFATLSMRVEDPLDRNASKPAKSNRLTVVTSDIETGCLGDTMVATSIAGEALAECALSATLNHDIVFDFKLDLV</sequence>